<reference evidence="2" key="1">
    <citation type="submission" date="2015-04" db="UniProtKB">
        <authorList>
            <consortium name="EnsemblPlants"/>
        </authorList>
    </citation>
    <scope>IDENTIFICATION</scope>
    <source>
        <strain evidence="2">SL10</strain>
    </source>
</reference>
<evidence type="ECO:0000256" key="1">
    <source>
        <dbReference type="SAM" id="MobiDB-lite"/>
    </source>
</evidence>
<evidence type="ECO:0000313" key="2">
    <source>
        <dbReference type="EnsemblPlants" id="ONIVA12G08180.2"/>
    </source>
</evidence>
<keyword evidence="3" id="KW-1185">Reference proteome</keyword>
<dbReference type="Proteomes" id="UP000006591">
    <property type="component" value="Chromosome 12"/>
</dbReference>
<feature type="region of interest" description="Disordered" evidence="1">
    <location>
        <begin position="1"/>
        <end position="31"/>
    </location>
</feature>
<dbReference type="EnsemblPlants" id="ONIVA12G08180.2">
    <property type="protein sequence ID" value="ONIVA12G08180.2"/>
    <property type="gene ID" value="ONIVA12G08180"/>
</dbReference>
<proteinExistence type="predicted"/>
<dbReference type="Gramene" id="ONIVA12G08180.2">
    <property type="protein sequence ID" value="ONIVA12G08180.2"/>
    <property type="gene ID" value="ONIVA12G08180"/>
</dbReference>
<organism evidence="2">
    <name type="scientific">Oryza nivara</name>
    <name type="common">Indian wild rice</name>
    <name type="synonym">Oryza sativa f. spontanea</name>
    <dbReference type="NCBI Taxonomy" id="4536"/>
    <lineage>
        <taxon>Eukaryota</taxon>
        <taxon>Viridiplantae</taxon>
        <taxon>Streptophyta</taxon>
        <taxon>Embryophyta</taxon>
        <taxon>Tracheophyta</taxon>
        <taxon>Spermatophyta</taxon>
        <taxon>Magnoliopsida</taxon>
        <taxon>Liliopsida</taxon>
        <taxon>Poales</taxon>
        <taxon>Poaceae</taxon>
        <taxon>BOP clade</taxon>
        <taxon>Oryzoideae</taxon>
        <taxon>Oryzeae</taxon>
        <taxon>Oryzinae</taxon>
        <taxon>Oryza</taxon>
    </lineage>
</organism>
<dbReference type="AlphaFoldDB" id="A0A0E0J8X5"/>
<reference evidence="2" key="2">
    <citation type="submission" date="2018-04" db="EMBL/GenBank/DDBJ databases">
        <title>OnivRS2 (Oryza nivara Reference Sequence Version 2).</title>
        <authorList>
            <person name="Zhang J."/>
            <person name="Kudrna D."/>
            <person name="Lee S."/>
            <person name="Talag J."/>
            <person name="Rajasekar S."/>
            <person name="Welchert J."/>
            <person name="Hsing Y.-I."/>
            <person name="Wing R.A."/>
        </authorList>
    </citation>
    <scope>NUCLEOTIDE SEQUENCE [LARGE SCALE GENOMIC DNA]</scope>
    <source>
        <strain evidence="2">SL10</strain>
    </source>
</reference>
<accession>A0A0E0J8X5</accession>
<evidence type="ECO:0000313" key="3">
    <source>
        <dbReference type="Proteomes" id="UP000006591"/>
    </source>
</evidence>
<sequence>MVMRTAATDGVWANLKQSSETPGPIKPMDSHGVRKVAKDQRAAAPAITFFPPYRAEILA</sequence>
<dbReference type="HOGENOM" id="CLU_2964902_0_0_1"/>
<protein>
    <submittedName>
        <fullName evidence="2">Uncharacterized protein</fullName>
    </submittedName>
</protein>
<name>A0A0E0J8X5_ORYNI</name>